<dbReference type="EMBL" id="JAKCXM010000035">
    <property type="protein sequence ID" value="KAJ0406191.1"/>
    <property type="molecule type" value="Genomic_DNA"/>
</dbReference>
<dbReference type="Proteomes" id="UP001209570">
    <property type="component" value="Unassembled WGS sequence"/>
</dbReference>
<gene>
    <name evidence="3" type="ORF">P43SY_000375</name>
</gene>
<evidence type="ECO:0000313" key="4">
    <source>
        <dbReference type="Proteomes" id="UP001209570"/>
    </source>
</evidence>
<dbReference type="Pfam" id="PF10785">
    <property type="entry name" value="NADH-u_ox-rdase"/>
    <property type="match status" value="1"/>
</dbReference>
<dbReference type="AlphaFoldDB" id="A0AAD5M8S0"/>
<comment type="caution">
    <text evidence="3">The sequence shown here is derived from an EMBL/GenBank/DDBJ whole genome shotgun (WGS) entry which is preliminary data.</text>
</comment>
<reference evidence="3" key="1">
    <citation type="submission" date="2021-12" db="EMBL/GenBank/DDBJ databases">
        <title>Prjna785345.</title>
        <authorList>
            <person name="Rujirawat T."/>
            <person name="Krajaejun T."/>
        </authorList>
    </citation>
    <scope>NUCLEOTIDE SEQUENCE</scope>
    <source>
        <strain evidence="3">Pi057C3</strain>
    </source>
</reference>
<feature type="domain" description="NADH-ubiquinone oxidoreductase 21kDa subunit N-terminal" evidence="2">
    <location>
        <begin position="12"/>
        <end position="106"/>
    </location>
</feature>
<keyword evidence="1" id="KW-1133">Transmembrane helix</keyword>
<keyword evidence="1" id="KW-0472">Membrane</keyword>
<dbReference type="InterPro" id="IPR053229">
    <property type="entry name" value="NADH-Q_oxidrdct_subunit"/>
</dbReference>
<evidence type="ECO:0000259" key="2">
    <source>
        <dbReference type="Pfam" id="PF10785"/>
    </source>
</evidence>
<name>A0AAD5M8S0_PYTIN</name>
<dbReference type="PANTHER" id="PTHR34062">
    <property type="entry name" value="OXIDOREDUCTASE 21 KDA SUBUNIT, PUTATIVE (AFU_ORTHOLOGUE AFUA_4G04750)-RELATED"/>
    <property type="match status" value="1"/>
</dbReference>
<dbReference type="PANTHER" id="PTHR34062:SF1">
    <property type="entry name" value="NADH-UBIQUINONE OXIDOREDUCTASE 21KDA SUBUNIT N-TERMINAL DOMAIN-CONTAINING PROTEIN"/>
    <property type="match status" value="1"/>
</dbReference>
<evidence type="ECO:0000313" key="3">
    <source>
        <dbReference type="EMBL" id="KAJ0406191.1"/>
    </source>
</evidence>
<feature type="transmembrane region" description="Helical" evidence="1">
    <location>
        <begin position="35"/>
        <end position="57"/>
    </location>
</feature>
<organism evidence="3 4">
    <name type="scientific">Pythium insidiosum</name>
    <name type="common">Pythiosis disease agent</name>
    <dbReference type="NCBI Taxonomy" id="114742"/>
    <lineage>
        <taxon>Eukaryota</taxon>
        <taxon>Sar</taxon>
        <taxon>Stramenopiles</taxon>
        <taxon>Oomycota</taxon>
        <taxon>Peronosporomycetes</taxon>
        <taxon>Pythiales</taxon>
        <taxon>Pythiaceae</taxon>
        <taxon>Pythium</taxon>
    </lineage>
</organism>
<proteinExistence type="predicted"/>
<accession>A0AAD5M8S0</accession>
<sequence length="120" mass="13195">MMSDAPKNPLAPRFPVIVENPTYADIRANFNGQDYLRWGGITALSFPLGYVFGASSIEPSTVARACVKVHPRVARPSMWVTGMLGSLGGFLLAYQSSSFRLQGRKENDGEVKKYIPSQQN</sequence>
<keyword evidence="1" id="KW-0812">Transmembrane</keyword>
<evidence type="ECO:0000256" key="1">
    <source>
        <dbReference type="SAM" id="Phobius"/>
    </source>
</evidence>
<keyword evidence="4" id="KW-1185">Reference proteome</keyword>
<feature type="transmembrane region" description="Helical" evidence="1">
    <location>
        <begin position="77"/>
        <end position="94"/>
    </location>
</feature>
<dbReference type="InterPro" id="IPR019721">
    <property type="entry name" value="NADH-UbQ_OxRdtase_su21_N"/>
</dbReference>
<protein>
    <recommendedName>
        <fullName evidence="2">NADH-ubiquinone oxidoreductase 21kDa subunit N-terminal domain-containing protein</fullName>
    </recommendedName>
</protein>